<dbReference type="Proteomes" id="UP001597344">
    <property type="component" value="Unassembled WGS sequence"/>
</dbReference>
<protein>
    <submittedName>
        <fullName evidence="2">S41 family peptidase</fullName>
        <ecNumber evidence="2">3.4.-.-</ecNumber>
    </submittedName>
</protein>
<dbReference type="Pfam" id="PF03572">
    <property type="entry name" value="Peptidase_S41"/>
    <property type="match status" value="1"/>
</dbReference>
<dbReference type="InterPro" id="IPR028204">
    <property type="entry name" value="Tricorn_C1"/>
</dbReference>
<dbReference type="PANTHER" id="PTHR11261">
    <property type="entry name" value="INTERPHOTORECEPTOR RETINOID-BINDING PROTEIN"/>
    <property type="match status" value="1"/>
</dbReference>
<dbReference type="CDD" id="cd07563">
    <property type="entry name" value="Peptidase_S41_IRBP"/>
    <property type="match status" value="1"/>
</dbReference>
<dbReference type="Gene3D" id="3.30.750.44">
    <property type="match status" value="1"/>
</dbReference>
<evidence type="ECO:0000313" key="2">
    <source>
        <dbReference type="EMBL" id="MFD2186860.1"/>
    </source>
</evidence>
<dbReference type="SUPFAM" id="SSF52096">
    <property type="entry name" value="ClpP/crotonase"/>
    <property type="match status" value="1"/>
</dbReference>
<dbReference type="InterPro" id="IPR005151">
    <property type="entry name" value="Tail-specific_protease"/>
</dbReference>
<feature type="domain" description="Tail specific protease" evidence="1">
    <location>
        <begin position="251"/>
        <end position="438"/>
    </location>
</feature>
<organism evidence="2 3">
    <name type="scientific">Aquimarina celericrescens</name>
    <dbReference type="NCBI Taxonomy" id="1964542"/>
    <lineage>
        <taxon>Bacteria</taxon>
        <taxon>Pseudomonadati</taxon>
        <taxon>Bacteroidota</taxon>
        <taxon>Flavobacteriia</taxon>
        <taxon>Flavobacteriales</taxon>
        <taxon>Flavobacteriaceae</taxon>
        <taxon>Aquimarina</taxon>
    </lineage>
</organism>
<dbReference type="PANTHER" id="PTHR11261:SF3">
    <property type="entry name" value="RETINOL-BINDING PROTEIN 3"/>
    <property type="match status" value="1"/>
</dbReference>
<dbReference type="EC" id="3.4.-.-" evidence="2"/>
<evidence type="ECO:0000313" key="3">
    <source>
        <dbReference type="Proteomes" id="UP001597344"/>
    </source>
</evidence>
<proteinExistence type="predicted"/>
<comment type="caution">
    <text evidence="2">The sequence shown here is derived from an EMBL/GenBank/DDBJ whole genome shotgun (WGS) entry which is preliminary data.</text>
</comment>
<accession>A0ABW5AX42</accession>
<name>A0ABW5AX42_9FLAO</name>
<reference evidence="3" key="1">
    <citation type="journal article" date="2019" name="Int. J. Syst. Evol. Microbiol.">
        <title>The Global Catalogue of Microorganisms (GCM) 10K type strain sequencing project: providing services to taxonomists for standard genome sequencing and annotation.</title>
        <authorList>
            <consortium name="The Broad Institute Genomics Platform"/>
            <consortium name="The Broad Institute Genome Sequencing Center for Infectious Disease"/>
            <person name="Wu L."/>
            <person name="Ma J."/>
        </authorList>
    </citation>
    <scope>NUCLEOTIDE SEQUENCE [LARGE SCALE GENOMIC DNA]</scope>
    <source>
        <strain evidence="3">DT92</strain>
    </source>
</reference>
<dbReference type="RefSeq" id="WP_378319858.1">
    <property type="nucleotide sequence ID" value="NZ_JBHUHY010000006.1"/>
</dbReference>
<dbReference type="GO" id="GO:0016787">
    <property type="term" value="F:hydrolase activity"/>
    <property type="evidence" value="ECO:0007669"/>
    <property type="project" value="UniProtKB-KW"/>
</dbReference>
<dbReference type="InterPro" id="IPR029045">
    <property type="entry name" value="ClpP/crotonase-like_dom_sf"/>
</dbReference>
<dbReference type="Gene3D" id="3.90.226.10">
    <property type="entry name" value="2-enoyl-CoA Hydratase, Chain A, domain 1"/>
    <property type="match status" value="1"/>
</dbReference>
<keyword evidence="3" id="KW-1185">Reference proteome</keyword>
<keyword evidence="2" id="KW-0378">Hydrolase</keyword>
<dbReference type="Pfam" id="PF14684">
    <property type="entry name" value="Tricorn_C1"/>
    <property type="match status" value="1"/>
</dbReference>
<sequence>MTKTKILSTLVLILICCSYNYKKTDHENPKPNGIWKQIGYGNIIEVKDSTIKVYDIAKQNCDLSYEEEILDFGKIKSWTKDTLTIQHGIDNWLFTRLDKLPELCNTPVKELKNDPKHNFNVFWNTFNEHYSSFEIKGIDWEKVYETYNSKITSNTTELELYMIFQEMITLLDDGHVKMEVPESIEEQYNDKVKQKKEKYSKLDEFELHEEIAKLYVDSLRNYNAGMIRYGLVNKNVGYIQINSMLMLADYNLQRDLNLMNFFNQYWEVAEKSKDEIQRQEEVDGIHKILNSIIKELKDARSYILDLRFNGGGKDGVALAILNHFSNTEKVAFTKKARLGSGFTKDQEIHIFPNNQNFTGNVYLLTSGRTASASEILVLASMQNPNFTRIGSTTEGIFSSTLDKKLPNGWEYELSNEVYQDLKGNNYENIGISPDFPLEYSTDKDIFFDQLFDDLKNKKDKAIELAIKLENKKTK</sequence>
<dbReference type="SMART" id="SM00245">
    <property type="entry name" value="TSPc"/>
    <property type="match status" value="1"/>
</dbReference>
<dbReference type="EMBL" id="JBHUHY010000006">
    <property type="protein sequence ID" value="MFD2186860.1"/>
    <property type="molecule type" value="Genomic_DNA"/>
</dbReference>
<gene>
    <name evidence="2" type="ORF">ACFSJT_08660</name>
</gene>
<evidence type="ECO:0000259" key="1">
    <source>
        <dbReference type="SMART" id="SM00245"/>
    </source>
</evidence>